<feature type="domain" description="Spo11/DNA topoisomerase VI subunit A N-terminal" evidence="17">
    <location>
        <begin position="100"/>
        <end position="164"/>
    </location>
</feature>
<keyword evidence="7" id="KW-0460">Magnesium</keyword>
<evidence type="ECO:0000256" key="15">
    <source>
        <dbReference type="ARBA" id="ARBA00078425"/>
    </source>
</evidence>
<feature type="domain" description="Topoisomerase 6 subunit A/Spo11 TOPRIM" evidence="18">
    <location>
        <begin position="216"/>
        <end position="381"/>
    </location>
</feature>
<dbReference type="Pfam" id="PF04406">
    <property type="entry name" value="TP6A_N"/>
    <property type="match status" value="1"/>
</dbReference>
<evidence type="ECO:0000256" key="9">
    <source>
        <dbReference type="ARBA" id="ARBA00023125"/>
    </source>
</evidence>
<evidence type="ECO:0000313" key="20">
    <source>
        <dbReference type="EMBL" id="CAL5003980.1"/>
    </source>
</evidence>
<comment type="catalytic activity">
    <reaction evidence="1 16">
        <text>ATP-dependent breakage, passage and rejoining of double-stranded DNA.</text>
        <dbReference type="EC" id="5.6.2.2"/>
    </reaction>
</comment>
<dbReference type="SUPFAM" id="SSF56726">
    <property type="entry name" value="DNA topoisomerase IV, alpha subunit"/>
    <property type="match status" value="1"/>
</dbReference>
<evidence type="ECO:0000313" key="19">
    <source>
        <dbReference type="EMBL" id="CAL4996832.1"/>
    </source>
</evidence>
<reference evidence="20 21" key="2">
    <citation type="submission" date="2024-10" db="EMBL/GenBank/DDBJ databases">
        <authorList>
            <person name="Ryan C."/>
        </authorList>
    </citation>
    <scope>NUCLEOTIDE SEQUENCE [LARGE SCALE GENOMIC DNA]</scope>
</reference>
<evidence type="ECO:0000313" key="21">
    <source>
        <dbReference type="Proteomes" id="UP001497457"/>
    </source>
</evidence>
<dbReference type="Pfam" id="PF21180">
    <property type="entry name" value="TOP6A-Spo11_Toprim"/>
    <property type="match status" value="1"/>
</dbReference>
<dbReference type="GO" id="GO:0003918">
    <property type="term" value="F:DNA topoisomerase type II (double strand cut, ATP-hydrolyzing) activity"/>
    <property type="evidence" value="ECO:0007669"/>
    <property type="project" value="UniProtKB-UniRule"/>
</dbReference>
<dbReference type="FunFam" id="1.10.10.10:FF:000487">
    <property type="entry name" value="Meiotic recombination protein SPO11-2"/>
    <property type="match status" value="1"/>
</dbReference>
<evidence type="ECO:0000259" key="17">
    <source>
        <dbReference type="Pfam" id="PF04406"/>
    </source>
</evidence>
<dbReference type="InterPro" id="IPR034136">
    <property type="entry name" value="TOPRIM_Topo6A/Spo11"/>
</dbReference>
<dbReference type="InterPro" id="IPR036078">
    <property type="entry name" value="Spo11/TopoVI_A_sf"/>
</dbReference>
<comment type="subcellular location">
    <subcellularLocation>
        <location evidence="3">Nucleus</location>
    </subcellularLocation>
</comment>
<evidence type="ECO:0000256" key="4">
    <source>
        <dbReference type="ARBA" id="ARBA00006559"/>
    </source>
</evidence>
<evidence type="ECO:0000256" key="8">
    <source>
        <dbReference type="ARBA" id="ARBA00023029"/>
    </source>
</evidence>
<protein>
    <recommendedName>
        <fullName evidence="14">Meiotic recombination protein SPO11-2</fullName>
        <ecNumber evidence="5">5.6.2.2</ecNumber>
    </recommendedName>
    <alternativeName>
        <fullName evidence="15">Topoisomerase 6 subunit A2</fullName>
    </alternativeName>
</protein>
<dbReference type="EC" id="5.6.2.2" evidence="5"/>
<evidence type="ECO:0000256" key="2">
    <source>
        <dbReference type="ARBA" id="ARBA00001946"/>
    </source>
</evidence>
<dbReference type="InterPro" id="IPR013048">
    <property type="entry name" value="Meiotic_Spo11"/>
</dbReference>
<evidence type="ECO:0000256" key="14">
    <source>
        <dbReference type="ARBA" id="ARBA00073822"/>
    </source>
</evidence>
<dbReference type="AlphaFoldDB" id="A0ABC9BSV2"/>
<dbReference type="CDD" id="cd00223">
    <property type="entry name" value="TOPRIM_TopoIIB_SPO"/>
    <property type="match status" value="1"/>
</dbReference>
<keyword evidence="8 16" id="KW-0799">Topoisomerase</keyword>
<comment type="similarity">
    <text evidence="4 16">Belongs to the TOP6A family.</text>
</comment>
<dbReference type="PRINTS" id="PR01551">
    <property type="entry name" value="SPO11HOMOLOG"/>
</dbReference>
<dbReference type="EMBL" id="OZ075136">
    <property type="protein sequence ID" value="CAL5003980.1"/>
    <property type="molecule type" value="Genomic_DNA"/>
</dbReference>
<dbReference type="GO" id="GO:0005634">
    <property type="term" value="C:nucleus"/>
    <property type="evidence" value="ECO:0007669"/>
    <property type="project" value="UniProtKB-SubCell"/>
</dbReference>
<accession>A0ABC9BSV2</accession>
<comment type="function">
    <text evidence="12">Required for meiotic recombination. Mediates DNA cleavage that forms the double-strand breaks (DSB) that initiate meiotic recombination.</text>
</comment>
<evidence type="ECO:0000256" key="12">
    <source>
        <dbReference type="ARBA" id="ARBA00056395"/>
    </source>
</evidence>
<keyword evidence="9 16" id="KW-0238">DNA-binding</keyword>
<evidence type="ECO:0000256" key="10">
    <source>
        <dbReference type="ARBA" id="ARBA00023235"/>
    </source>
</evidence>
<dbReference type="PRINTS" id="PR01550">
    <property type="entry name" value="TOP6AFAMILY"/>
</dbReference>
<keyword evidence="11" id="KW-0539">Nucleus</keyword>
<evidence type="ECO:0000256" key="6">
    <source>
        <dbReference type="ARBA" id="ARBA00022723"/>
    </source>
</evidence>
<evidence type="ECO:0000256" key="5">
    <source>
        <dbReference type="ARBA" id="ARBA00012895"/>
    </source>
</evidence>
<dbReference type="Gene3D" id="1.10.10.10">
    <property type="entry name" value="Winged helix-like DNA-binding domain superfamily/Winged helix DNA-binding domain"/>
    <property type="match status" value="1"/>
</dbReference>
<dbReference type="PANTHER" id="PTHR10848:SF0">
    <property type="entry name" value="MEIOTIC RECOMBINATION PROTEIN SPO11"/>
    <property type="match status" value="1"/>
</dbReference>
<gene>
    <name evidence="19" type="ORF">URODEC1_LOCUS63111</name>
    <name evidence="20" type="ORF">URODEC1_LOCUS66649</name>
</gene>
<dbReference type="Proteomes" id="UP001497457">
    <property type="component" value="Chromosome 25rd"/>
</dbReference>
<dbReference type="PROSITE" id="PS52041">
    <property type="entry name" value="TOPO_IIB"/>
    <property type="match status" value="1"/>
</dbReference>
<evidence type="ECO:0000256" key="7">
    <source>
        <dbReference type="ARBA" id="ARBA00022842"/>
    </source>
</evidence>
<comment type="subunit">
    <text evidence="13">Interacts with TOP6B.</text>
</comment>
<dbReference type="GO" id="GO:0046872">
    <property type="term" value="F:metal ion binding"/>
    <property type="evidence" value="ECO:0007669"/>
    <property type="project" value="UniProtKB-KW"/>
</dbReference>
<keyword evidence="10 16" id="KW-0413">Isomerase</keyword>
<dbReference type="InterPro" id="IPR013049">
    <property type="entry name" value="Spo11/TopoVI_A_N"/>
</dbReference>
<keyword evidence="21" id="KW-1185">Reference proteome</keyword>
<dbReference type="FunFam" id="3.40.1360.10:FF:000009">
    <property type="entry name" value="Meiotic recombination protein SPO11-2"/>
    <property type="match status" value="1"/>
</dbReference>
<evidence type="ECO:0000256" key="16">
    <source>
        <dbReference type="PROSITE-ProRule" id="PRU01385"/>
    </source>
</evidence>
<dbReference type="Proteomes" id="UP001497457">
    <property type="component" value="Chromosome 26rd"/>
</dbReference>
<organism evidence="20 21">
    <name type="scientific">Urochloa decumbens</name>
    <dbReference type="NCBI Taxonomy" id="240449"/>
    <lineage>
        <taxon>Eukaryota</taxon>
        <taxon>Viridiplantae</taxon>
        <taxon>Streptophyta</taxon>
        <taxon>Embryophyta</taxon>
        <taxon>Tracheophyta</taxon>
        <taxon>Spermatophyta</taxon>
        <taxon>Magnoliopsida</taxon>
        <taxon>Liliopsida</taxon>
        <taxon>Poales</taxon>
        <taxon>Poaceae</taxon>
        <taxon>PACMAD clade</taxon>
        <taxon>Panicoideae</taxon>
        <taxon>Panicodae</taxon>
        <taxon>Paniceae</taxon>
        <taxon>Melinidinae</taxon>
        <taxon>Urochloa</taxon>
    </lineage>
</organism>
<comment type="cofactor">
    <cofactor evidence="2">
        <name>Mg(2+)</name>
        <dbReference type="ChEBI" id="CHEBI:18420"/>
    </cofactor>
</comment>
<dbReference type="GO" id="GO:0003677">
    <property type="term" value="F:DNA binding"/>
    <property type="evidence" value="ECO:0007669"/>
    <property type="project" value="UniProtKB-UniRule"/>
</dbReference>
<feature type="active site" description="O-(5'-phospho-DNA)-tyrosine intermediate" evidence="16">
    <location>
        <position position="128"/>
    </location>
</feature>
<dbReference type="Gene3D" id="3.40.1360.10">
    <property type="match status" value="1"/>
</dbReference>
<dbReference type="InterPro" id="IPR036388">
    <property type="entry name" value="WH-like_DNA-bd_sf"/>
</dbReference>
<evidence type="ECO:0000256" key="3">
    <source>
        <dbReference type="ARBA" id="ARBA00004123"/>
    </source>
</evidence>
<evidence type="ECO:0000256" key="11">
    <source>
        <dbReference type="ARBA" id="ARBA00023242"/>
    </source>
</evidence>
<dbReference type="EMBL" id="OZ075135">
    <property type="protein sequence ID" value="CAL4996832.1"/>
    <property type="molecule type" value="Genomic_DNA"/>
</dbReference>
<name>A0ABC9BSV2_9POAL</name>
<evidence type="ECO:0000259" key="18">
    <source>
        <dbReference type="Pfam" id="PF21180"/>
    </source>
</evidence>
<reference evidence="21" key="1">
    <citation type="submission" date="2024-06" db="EMBL/GenBank/DDBJ databases">
        <authorList>
            <person name="Ryan C."/>
        </authorList>
    </citation>
    <scope>NUCLEOTIDE SEQUENCE [LARGE SCALE GENOMIC DNA]</scope>
</reference>
<sequence length="387" mass="43026">MAAAPEADVAATSLFGADRRLCSADILAPAEVRARIEVAVLNFLAALASPTSPAISVLPLINRTSANCSLRSGLLSDVSSVYLSYAFCKRSLMRENTATAFIRVWKVMVMCYKILGEGKMVHQRELFYKLLSDSPKYFSCQRHVNRAIQDVVSLLQCTRQSLGVMASSRGALIGRLVLHEPDEEQIDCSILGASGHAITGDLNVLSRLNLSSDARYIIVVEKDAIFQRLAEDRLYNQLPCILITAKGYPDIATRFILHRLSQTFPNMPIFALVDWNPAGLAILCTYKYGSISMGLESYRYACNVKWLGLRGDDLQLIPESAFQELKPRDLQIAKSLLSSKFLQESHRAELTLMVETGKRAEIEALYSHGFDFLGKYIARKIVQGDYI</sequence>
<evidence type="ECO:0000256" key="13">
    <source>
        <dbReference type="ARBA" id="ARBA00063951"/>
    </source>
</evidence>
<keyword evidence="6" id="KW-0479">Metal-binding</keyword>
<dbReference type="InterPro" id="IPR002815">
    <property type="entry name" value="Spo11/TopoVI_A"/>
</dbReference>
<dbReference type="PANTHER" id="PTHR10848">
    <property type="entry name" value="MEIOTIC RECOMBINATION PROTEIN SPO11"/>
    <property type="match status" value="1"/>
</dbReference>
<proteinExistence type="inferred from homology"/>
<evidence type="ECO:0000256" key="1">
    <source>
        <dbReference type="ARBA" id="ARBA00000185"/>
    </source>
</evidence>